<accession>A0A0R1H1Z4</accession>
<evidence type="ECO:0000313" key="8">
    <source>
        <dbReference type="EMBL" id="KRK40614.1"/>
    </source>
</evidence>
<dbReference type="EMBL" id="AZDA01000007">
    <property type="protein sequence ID" value="KRK40614.1"/>
    <property type="molecule type" value="Genomic_DNA"/>
</dbReference>
<sequence length="259" mass="28745">MTQTKTPLLALHNIVTTFNAGTPNEVTILNQLNLDVYEGDFVTVLGSNGAGKSTLFNTISGDLPVTSGTITLKEHDITHASVEKRTAFLARVFQDPKMGTAPRMTVAENLLLASQRGQRRTLRLRHLKSNLAHFKELTATMNNGLSERLNTATENLSGGQRQALSFLMATEQRPDLLLLDEHTAALDPKTSEELMHQTNLHVTEQQLTCLMITHHLDDALKYGNRLIVLDQGKVKFDVRGQAKAELTKDKLLSFFDTIE</sequence>
<dbReference type="SMART" id="SM00382">
    <property type="entry name" value="AAA"/>
    <property type="match status" value="1"/>
</dbReference>
<dbReference type="PANTHER" id="PTHR42788">
    <property type="entry name" value="TAURINE IMPORT ATP-BINDING PROTEIN-RELATED"/>
    <property type="match status" value="1"/>
</dbReference>
<evidence type="ECO:0000256" key="2">
    <source>
        <dbReference type="ARBA" id="ARBA00022448"/>
    </source>
</evidence>
<dbReference type="PROSITE" id="PS00211">
    <property type="entry name" value="ABC_TRANSPORTER_1"/>
    <property type="match status" value="1"/>
</dbReference>
<dbReference type="SUPFAM" id="SSF52540">
    <property type="entry name" value="P-loop containing nucleoside triphosphate hydrolases"/>
    <property type="match status" value="1"/>
</dbReference>
<comment type="caution">
    <text evidence="8">The sequence shown here is derived from an EMBL/GenBank/DDBJ whole genome shotgun (WGS) entry which is preliminary data.</text>
</comment>
<dbReference type="Pfam" id="PF00005">
    <property type="entry name" value="ABC_tran"/>
    <property type="match status" value="1"/>
</dbReference>
<dbReference type="InterPro" id="IPR017871">
    <property type="entry name" value="ABC_transporter-like_CS"/>
</dbReference>
<keyword evidence="9" id="KW-1185">Reference proteome</keyword>
<dbReference type="Gene3D" id="3.40.50.300">
    <property type="entry name" value="P-loop containing nucleotide triphosphate hydrolases"/>
    <property type="match status" value="1"/>
</dbReference>
<dbReference type="Proteomes" id="UP000051461">
    <property type="component" value="Unassembled WGS sequence"/>
</dbReference>
<reference evidence="8 9" key="1">
    <citation type="journal article" date="2015" name="Genome Announc.">
        <title>Expanding the biotechnology potential of lactobacilli through comparative genomics of 213 strains and associated genera.</title>
        <authorList>
            <person name="Sun Z."/>
            <person name="Harris H.M."/>
            <person name="McCann A."/>
            <person name="Guo C."/>
            <person name="Argimon S."/>
            <person name="Zhang W."/>
            <person name="Yang X."/>
            <person name="Jeffery I.B."/>
            <person name="Cooney J.C."/>
            <person name="Kagawa T.F."/>
            <person name="Liu W."/>
            <person name="Song Y."/>
            <person name="Salvetti E."/>
            <person name="Wrobel A."/>
            <person name="Rasinkangas P."/>
            <person name="Parkhill J."/>
            <person name="Rea M.C."/>
            <person name="O'Sullivan O."/>
            <person name="Ritari J."/>
            <person name="Douillard F.P."/>
            <person name="Paul Ross R."/>
            <person name="Yang R."/>
            <person name="Briner A.E."/>
            <person name="Felis G.E."/>
            <person name="de Vos W.M."/>
            <person name="Barrangou R."/>
            <person name="Klaenhammer T.R."/>
            <person name="Caufield P.W."/>
            <person name="Cui Y."/>
            <person name="Zhang H."/>
            <person name="O'Toole P.W."/>
        </authorList>
    </citation>
    <scope>NUCLEOTIDE SEQUENCE [LARGE SCALE GENOMIC DNA]</scope>
    <source>
        <strain evidence="8 9">DSM 20003</strain>
    </source>
</reference>
<dbReference type="GO" id="GO:0005886">
    <property type="term" value="C:plasma membrane"/>
    <property type="evidence" value="ECO:0007669"/>
    <property type="project" value="UniProtKB-SubCell"/>
</dbReference>
<dbReference type="AlphaFoldDB" id="A0A0R1H1Z4"/>
<keyword evidence="5" id="KW-0067">ATP-binding</keyword>
<evidence type="ECO:0000256" key="6">
    <source>
        <dbReference type="ARBA" id="ARBA00023136"/>
    </source>
</evidence>
<organism evidence="8 9">
    <name type="scientific">Loigolactobacillus bifermentans DSM 20003</name>
    <dbReference type="NCBI Taxonomy" id="1423726"/>
    <lineage>
        <taxon>Bacteria</taxon>
        <taxon>Bacillati</taxon>
        <taxon>Bacillota</taxon>
        <taxon>Bacilli</taxon>
        <taxon>Lactobacillales</taxon>
        <taxon>Lactobacillaceae</taxon>
        <taxon>Loigolactobacillus</taxon>
    </lineage>
</organism>
<dbReference type="GO" id="GO:0005524">
    <property type="term" value="F:ATP binding"/>
    <property type="evidence" value="ECO:0007669"/>
    <property type="project" value="UniProtKB-KW"/>
</dbReference>
<dbReference type="GO" id="GO:0016887">
    <property type="term" value="F:ATP hydrolysis activity"/>
    <property type="evidence" value="ECO:0007669"/>
    <property type="project" value="InterPro"/>
</dbReference>
<dbReference type="OrthoDB" id="9776369at2"/>
<dbReference type="InterPro" id="IPR027417">
    <property type="entry name" value="P-loop_NTPase"/>
</dbReference>
<evidence type="ECO:0000259" key="7">
    <source>
        <dbReference type="PROSITE" id="PS50893"/>
    </source>
</evidence>
<dbReference type="RefSeq" id="WP_057903426.1">
    <property type="nucleotide sequence ID" value="NZ_AZDA01000007.1"/>
</dbReference>
<dbReference type="InterPro" id="IPR003439">
    <property type="entry name" value="ABC_transporter-like_ATP-bd"/>
</dbReference>
<keyword evidence="4" id="KW-0547">Nucleotide-binding</keyword>
<dbReference type="PANTHER" id="PTHR42788:SF7">
    <property type="entry name" value="NITRATE ABC TRANSPORTER ATP-BINDING PROTEIN"/>
    <property type="match status" value="1"/>
</dbReference>
<dbReference type="STRING" id="1423726.FC07_GL000022"/>
<gene>
    <name evidence="8" type="ORF">FC07_GL000022</name>
</gene>
<evidence type="ECO:0000256" key="5">
    <source>
        <dbReference type="ARBA" id="ARBA00022840"/>
    </source>
</evidence>
<evidence type="ECO:0000313" key="9">
    <source>
        <dbReference type="Proteomes" id="UP000051461"/>
    </source>
</evidence>
<dbReference type="InterPro" id="IPR050166">
    <property type="entry name" value="ABC_transporter_ATP-bind"/>
</dbReference>
<keyword evidence="2" id="KW-0813">Transport</keyword>
<feature type="domain" description="ABC transporter" evidence="7">
    <location>
        <begin position="9"/>
        <end position="256"/>
    </location>
</feature>
<evidence type="ECO:0000256" key="3">
    <source>
        <dbReference type="ARBA" id="ARBA00022475"/>
    </source>
</evidence>
<evidence type="ECO:0000256" key="1">
    <source>
        <dbReference type="ARBA" id="ARBA00004202"/>
    </source>
</evidence>
<dbReference type="PROSITE" id="PS50893">
    <property type="entry name" value="ABC_TRANSPORTER_2"/>
    <property type="match status" value="1"/>
</dbReference>
<name>A0A0R1H1Z4_9LACO</name>
<comment type="subcellular location">
    <subcellularLocation>
        <location evidence="1">Cell membrane</location>
        <topology evidence="1">Peripheral membrane protein</topology>
    </subcellularLocation>
</comment>
<proteinExistence type="predicted"/>
<evidence type="ECO:0000256" key="4">
    <source>
        <dbReference type="ARBA" id="ARBA00022741"/>
    </source>
</evidence>
<dbReference type="InterPro" id="IPR003593">
    <property type="entry name" value="AAA+_ATPase"/>
</dbReference>
<protein>
    <submittedName>
        <fullName evidence="8">Abc superfamily atp binding cassette transporter, abc protein</fullName>
    </submittedName>
</protein>
<keyword evidence="6" id="KW-0472">Membrane</keyword>
<dbReference type="PATRIC" id="fig|1423726.3.peg.22"/>
<keyword evidence="3" id="KW-1003">Cell membrane</keyword>